<evidence type="ECO:0000256" key="2">
    <source>
        <dbReference type="ARBA" id="ARBA00023125"/>
    </source>
</evidence>
<dbReference type="SUPFAM" id="SSF52172">
    <property type="entry name" value="CheY-like"/>
    <property type="match status" value="1"/>
</dbReference>
<keyword evidence="2" id="KW-0238">DNA-binding</keyword>
<dbReference type="PROSITE" id="PS00041">
    <property type="entry name" value="HTH_ARAC_FAMILY_1"/>
    <property type="match status" value="1"/>
</dbReference>
<evidence type="ECO:0000256" key="3">
    <source>
        <dbReference type="ARBA" id="ARBA00023163"/>
    </source>
</evidence>
<keyword evidence="4" id="KW-0597">Phosphoprotein</keyword>
<feature type="domain" description="HTH araC/xylS-type" evidence="5">
    <location>
        <begin position="438"/>
        <end position="535"/>
    </location>
</feature>
<dbReference type="InterPro" id="IPR018062">
    <property type="entry name" value="HTH_AraC-typ_CS"/>
</dbReference>
<dbReference type="SMART" id="SM00448">
    <property type="entry name" value="REC"/>
    <property type="match status" value="1"/>
</dbReference>
<dbReference type="PANTHER" id="PTHR43280">
    <property type="entry name" value="ARAC-FAMILY TRANSCRIPTIONAL REGULATOR"/>
    <property type="match status" value="1"/>
</dbReference>
<evidence type="ECO:0000313" key="8">
    <source>
        <dbReference type="Proteomes" id="UP000293142"/>
    </source>
</evidence>
<dbReference type="InterPro" id="IPR001789">
    <property type="entry name" value="Sig_transdc_resp-reg_receiver"/>
</dbReference>
<dbReference type="GO" id="GO:0000160">
    <property type="term" value="P:phosphorelay signal transduction system"/>
    <property type="evidence" value="ECO:0007669"/>
    <property type="project" value="InterPro"/>
</dbReference>
<sequence length="544" mass="62301">MEQHVYYRVLIVDDEPLFRLALRTLLKESGQPFEIVAEASDGEEALQMKEKLAPLDLVIVDMKMPRLNGVELIRKWKERTSESETMPIVIALSSYQDYVFVREAFLLGALDYIVKVDMDEQHVVPMLQKAAAQLEQRKRKPADWAGETAKKEQFLKALLSQPGAESGVALDPGEPFADLMRTNDRLVAVISFDRQDANSASDAGEDTLRSVLEQALQSKGMQAEIARLGSEHVLLMHRTETRSFLYLRNQLSELFTVVQRRLMQYANKSVTVGVSGSGFRPWRELYLEAVTAAQLRFFCGGGKLFYPDSRTSWEYTQAHKLMPEAVFAEHMSVTLESLHEPDPEMWKRKFSEWSGLGLPALDEQKARGMFADSLWKLGALLLSRNCKWEQLAGPYNQPFVYLDNCATLEQLWQHFRQLLEAAHMKIHETPMSSGGVLRQAKTYIDRHYQDGITLTLVSEWVGVSESHLSKLFVKESGEKFIDYMTRLRIRKAIELMKTDKKLYEISESVGYPNPEHFSRVFKKETGLSPAQYREKLEQQKSSNK</sequence>
<dbReference type="Gene3D" id="3.40.50.2300">
    <property type="match status" value="1"/>
</dbReference>
<evidence type="ECO:0000259" key="6">
    <source>
        <dbReference type="PROSITE" id="PS50110"/>
    </source>
</evidence>
<dbReference type="GO" id="GO:0003700">
    <property type="term" value="F:DNA-binding transcription factor activity"/>
    <property type="evidence" value="ECO:0007669"/>
    <property type="project" value="InterPro"/>
</dbReference>
<keyword evidence="3" id="KW-0804">Transcription</keyword>
<dbReference type="InterPro" id="IPR020449">
    <property type="entry name" value="Tscrpt_reg_AraC-type_HTH"/>
</dbReference>
<dbReference type="SMART" id="SM00342">
    <property type="entry name" value="HTH_ARAC"/>
    <property type="match status" value="1"/>
</dbReference>
<proteinExistence type="predicted"/>
<dbReference type="PROSITE" id="PS01124">
    <property type="entry name" value="HTH_ARAC_FAMILY_2"/>
    <property type="match status" value="1"/>
</dbReference>
<dbReference type="OrthoDB" id="9794370at2"/>
<keyword evidence="8" id="KW-1185">Reference proteome</keyword>
<dbReference type="RefSeq" id="WP_131017052.1">
    <property type="nucleotide sequence ID" value="NZ_SIRE01000024.1"/>
</dbReference>
<dbReference type="Pfam" id="PF00072">
    <property type="entry name" value="Response_reg"/>
    <property type="match status" value="1"/>
</dbReference>
<evidence type="ECO:0000259" key="5">
    <source>
        <dbReference type="PROSITE" id="PS01124"/>
    </source>
</evidence>
<dbReference type="PANTHER" id="PTHR43280:SF28">
    <property type="entry name" value="HTH-TYPE TRANSCRIPTIONAL ACTIVATOR RHAS"/>
    <property type="match status" value="1"/>
</dbReference>
<gene>
    <name evidence="7" type="ORF">EYB31_29345</name>
</gene>
<comment type="caution">
    <text evidence="7">The sequence shown here is derived from an EMBL/GenBank/DDBJ whole genome shotgun (WGS) entry which is preliminary data.</text>
</comment>
<dbReference type="Gene3D" id="1.10.10.60">
    <property type="entry name" value="Homeodomain-like"/>
    <property type="match status" value="2"/>
</dbReference>
<dbReference type="CDD" id="cd17536">
    <property type="entry name" value="REC_YesN-like"/>
    <property type="match status" value="1"/>
</dbReference>
<organism evidence="7 8">
    <name type="scientific">Paenibacillus thalictri</name>
    <dbReference type="NCBI Taxonomy" id="2527873"/>
    <lineage>
        <taxon>Bacteria</taxon>
        <taxon>Bacillati</taxon>
        <taxon>Bacillota</taxon>
        <taxon>Bacilli</taxon>
        <taxon>Bacillales</taxon>
        <taxon>Paenibacillaceae</taxon>
        <taxon>Paenibacillus</taxon>
    </lineage>
</organism>
<dbReference type="InterPro" id="IPR011006">
    <property type="entry name" value="CheY-like_superfamily"/>
</dbReference>
<name>A0A4Q9DHU5_9BACL</name>
<dbReference type="AlphaFoldDB" id="A0A4Q9DHU5"/>
<dbReference type="Pfam" id="PF12833">
    <property type="entry name" value="HTH_18"/>
    <property type="match status" value="1"/>
</dbReference>
<dbReference type="EMBL" id="SIRE01000024">
    <property type="protein sequence ID" value="TBL72483.1"/>
    <property type="molecule type" value="Genomic_DNA"/>
</dbReference>
<dbReference type="InterPro" id="IPR009057">
    <property type="entry name" value="Homeodomain-like_sf"/>
</dbReference>
<evidence type="ECO:0000256" key="1">
    <source>
        <dbReference type="ARBA" id="ARBA00023015"/>
    </source>
</evidence>
<accession>A0A4Q9DHU5</accession>
<dbReference type="SUPFAM" id="SSF46689">
    <property type="entry name" value="Homeodomain-like"/>
    <property type="match status" value="2"/>
</dbReference>
<evidence type="ECO:0000256" key="4">
    <source>
        <dbReference type="PROSITE-ProRule" id="PRU00169"/>
    </source>
</evidence>
<evidence type="ECO:0000313" key="7">
    <source>
        <dbReference type="EMBL" id="TBL72483.1"/>
    </source>
</evidence>
<reference evidence="7 8" key="1">
    <citation type="submission" date="2019-02" db="EMBL/GenBank/DDBJ databases">
        <title>Paenibacillus sp. nov., isolated from surface-sterilized tissue of Thalictrum simplex L.</title>
        <authorList>
            <person name="Tuo L."/>
        </authorList>
    </citation>
    <scope>NUCLEOTIDE SEQUENCE [LARGE SCALE GENOMIC DNA]</scope>
    <source>
        <strain evidence="7 8">N2SHLJ1</strain>
    </source>
</reference>
<dbReference type="PRINTS" id="PR00032">
    <property type="entry name" value="HTHARAC"/>
</dbReference>
<feature type="domain" description="Response regulatory" evidence="6">
    <location>
        <begin position="8"/>
        <end position="130"/>
    </location>
</feature>
<protein>
    <submittedName>
        <fullName evidence="7">Response regulator</fullName>
    </submittedName>
</protein>
<dbReference type="PROSITE" id="PS50110">
    <property type="entry name" value="RESPONSE_REGULATORY"/>
    <property type="match status" value="1"/>
</dbReference>
<keyword evidence="1" id="KW-0805">Transcription regulation</keyword>
<dbReference type="InterPro" id="IPR018060">
    <property type="entry name" value="HTH_AraC"/>
</dbReference>
<dbReference type="Proteomes" id="UP000293142">
    <property type="component" value="Unassembled WGS sequence"/>
</dbReference>
<feature type="modified residue" description="4-aspartylphosphate" evidence="4">
    <location>
        <position position="61"/>
    </location>
</feature>
<dbReference type="GO" id="GO:0043565">
    <property type="term" value="F:sequence-specific DNA binding"/>
    <property type="evidence" value="ECO:0007669"/>
    <property type="project" value="InterPro"/>
</dbReference>